<dbReference type="AlphaFoldDB" id="A0A5C6P5T3"/>
<dbReference type="Proteomes" id="UP000324091">
    <property type="component" value="Chromosome 15"/>
</dbReference>
<dbReference type="Gene3D" id="3.90.228.10">
    <property type="match status" value="1"/>
</dbReference>
<evidence type="ECO:0000256" key="4">
    <source>
        <dbReference type="ARBA" id="ARBA00023027"/>
    </source>
</evidence>
<dbReference type="PANTHER" id="PTHR10459">
    <property type="entry name" value="DNA LIGASE"/>
    <property type="match status" value="1"/>
</dbReference>
<dbReference type="EC" id="2.4.2.30" evidence="1"/>
<evidence type="ECO:0000256" key="6">
    <source>
        <dbReference type="ARBA" id="ARBA00033987"/>
    </source>
</evidence>
<dbReference type="InterPro" id="IPR050800">
    <property type="entry name" value="ARTD/PARP"/>
</dbReference>
<dbReference type="GO" id="GO:0003676">
    <property type="term" value="F:nucleic acid binding"/>
    <property type="evidence" value="ECO:0007669"/>
    <property type="project" value="InterPro"/>
</dbReference>
<dbReference type="InterPro" id="IPR036397">
    <property type="entry name" value="RNaseH_sf"/>
</dbReference>
<dbReference type="SUPFAM" id="SSF56399">
    <property type="entry name" value="ADP-ribosylation"/>
    <property type="match status" value="1"/>
</dbReference>
<proteinExistence type="inferred from homology"/>
<comment type="caution">
    <text evidence="8">The sequence shown here is derived from an EMBL/GenBank/DDBJ whole genome shotgun (WGS) entry which is preliminary data.</text>
</comment>
<comment type="catalytic activity">
    <reaction evidence="6">
        <text>NAD(+) + (ADP-D-ribosyl)n-acceptor = nicotinamide + (ADP-D-ribosyl)n+1-acceptor + H(+).</text>
        <dbReference type="EC" id="2.4.2.30"/>
    </reaction>
</comment>
<organism evidence="8 9">
    <name type="scientific">Takifugu flavidus</name>
    <name type="common">sansaifugu</name>
    <dbReference type="NCBI Taxonomy" id="433684"/>
    <lineage>
        <taxon>Eukaryota</taxon>
        <taxon>Metazoa</taxon>
        <taxon>Chordata</taxon>
        <taxon>Craniata</taxon>
        <taxon>Vertebrata</taxon>
        <taxon>Euteleostomi</taxon>
        <taxon>Actinopterygii</taxon>
        <taxon>Neopterygii</taxon>
        <taxon>Teleostei</taxon>
        <taxon>Neoteleostei</taxon>
        <taxon>Acanthomorphata</taxon>
        <taxon>Eupercaria</taxon>
        <taxon>Tetraodontiformes</taxon>
        <taxon>Tetradontoidea</taxon>
        <taxon>Tetraodontidae</taxon>
        <taxon>Takifugu</taxon>
    </lineage>
</organism>
<protein>
    <recommendedName>
        <fullName evidence="1">NAD(+) ADP-ribosyltransferase</fullName>
        <ecNumber evidence="1">2.4.2.30</ecNumber>
    </recommendedName>
</protein>
<comment type="similarity">
    <text evidence="5">Belongs to the ARTD/PARP family.</text>
</comment>
<accession>A0A5C6P5T3</accession>
<keyword evidence="4" id="KW-0520">NAD</keyword>
<dbReference type="Pfam" id="PF00644">
    <property type="entry name" value="PARP"/>
    <property type="match status" value="1"/>
</dbReference>
<evidence type="ECO:0000313" key="8">
    <source>
        <dbReference type="EMBL" id="TWW73540.1"/>
    </source>
</evidence>
<evidence type="ECO:0000256" key="2">
    <source>
        <dbReference type="ARBA" id="ARBA00022676"/>
    </source>
</evidence>
<evidence type="ECO:0000256" key="5">
    <source>
        <dbReference type="ARBA" id="ARBA00024347"/>
    </source>
</evidence>
<feature type="domain" description="PARP catalytic" evidence="7">
    <location>
        <begin position="112"/>
        <end position="158"/>
    </location>
</feature>
<evidence type="ECO:0000256" key="3">
    <source>
        <dbReference type="ARBA" id="ARBA00022679"/>
    </source>
</evidence>
<dbReference type="InterPro" id="IPR012317">
    <property type="entry name" value="Poly(ADP-ribose)pol_cat_dom"/>
</dbReference>
<evidence type="ECO:0000256" key="1">
    <source>
        <dbReference type="ARBA" id="ARBA00012020"/>
    </source>
</evidence>
<dbReference type="Gene3D" id="3.30.420.10">
    <property type="entry name" value="Ribonuclease H-like superfamily/Ribonuclease H"/>
    <property type="match status" value="1"/>
</dbReference>
<dbReference type="GO" id="GO:0006302">
    <property type="term" value="P:double-strand break repair"/>
    <property type="evidence" value="ECO:0007669"/>
    <property type="project" value="TreeGrafter"/>
</dbReference>
<name>A0A5C6P5T3_9TELE</name>
<dbReference type="GO" id="GO:0070212">
    <property type="term" value="P:protein poly-ADP-ribosylation"/>
    <property type="evidence" value="ECO:0007669"/>
    <property type="project" value="TreeGrafter"/>
</dbReference>
<dbReference type="EMBL" id="RHFK02000007">
    <property type="protein sequence ID" value="TWW73540.1"/>
    <property type="molecule type" value="Genomic_DNA"/>
</dbReference>
<dbReference type="GO" id="GO:0003950">
    <property type="term" value="F:NAD+ poly-ADP-ribosyltransferase activity"/>
    <property type="evidence" value="ECO:0007669"/>
    <property type="project" value="UniProtKB-EC"/>
</dbReference>
<evidence type="ECO:0000259" key="7">
    <source>
        <dbReference type="Pfam" id="PF00644"/>
    </source>
</evidence>
<gene>
    <name evidence="8" type="ORF">D4764_15G0009340</name>
</gene>
<keyword evidence="2" id="KW-0328">Glycosyltransferase</keyword>
<dbReference type="GO" id="GO:1990404">
    <property type="term" value="F:NAD+-protein mono-ADP-ribosyltransferase activity"/>
    <property type="evidence" value="ECO:0007669"/>
    <property type="project" value="TreeGrafter"/>
</dbReference>
<keyword evidence="3" id="KW-0808">Transferase</keyword>
<dbReference type="GO" id="GO:0005730">
    <property type="term" value="C:nucleolus"/>
    <property type="evidence" value="ECO:0007669"/>
    <property type="project" value="TreeGrafter"/>
</dbReference>
<keyword evidence="9" id="KW-1185">Reference proteome</keyword>
<reference evidence="8 9" key="1">
    <citation type="submission" date="2019-04" db="EMBL/GenBank/DDBJ databases">
        <title>Chromosome genome assembly for Takifugu flavidus.</title>
        <authorList>
            <person name="Xiao S."/>
        </authorList>
    </citation>
    <scope>NUCLEOTIDE SEQUENCE [LARGE SCALE GENOMIC DNA]</scope>
    <source>
        <strain evidence="8">HTHZ2018</strain>
        <tissue evidence="8">Muscle</tissue>
    </source>
</reference>
<dbReference type="PANTHER" id="PTHR10459:SF60">
    <property type="entry name" value="POLY [ADP-RIBOSE] POLYMERASE 2"/>
    <property type="match status" value="1"/>
</dbReference>
<sequence>MRGSRRPVVGPVLTARHRRARLAFAIDHQNWQLRHWHPVLFTDESRFNLSTFSRCERVWRCRGERYAACNIIQHDRFGGIGMKSLDPLSEPTLVQWDLGSSWSTTLLDLMWLEADVNVPMGPGIKTGVGKHKTYSLLYNEFVVYNPAQIRMRYLLRINFNYSSLW</sequence>
<evidence type="ECO:0000313" key="9">
    <source>
        <dbReference type="Proteomes" id="UP000324091"/>
    </source>
</evidence>